<dbReference type="AlphaFoldDB" id="A0A9D4R3Q8"/>
<evidence type="ECO:0000313" key="1">
    <source>
        <dbReference type="EMBL" id="KAH3853093.1"/>
    </source>
</evidence>
<gene>
    <name evidence="1" type="ORF">DPMN_095616</name>
</gene>
<dbReference type="EMBL" id="JAIWYP010000003">
    <property type="protein sequence ID" value="KAH3853093.1"/>
    <property type="molecule type" value="Genomic_DNA"/>
</dbReference>
<sequence length="92" mass="10319">MNSATRKFVSPSRYEYISSYVEKKPVLHWAADGRWGRWRLLICDAVRKHNYVVLQANSLPHIHTAIQLVAGLIFGAQKGHGTKGPTFKQSGA</sequence>
<comment type="caution">
    <text evidence="1">The sequence shown here is derived from an EMBL/GenBank/DDBJ whole genome shotgun (WGS) entry which is preliminary data.</text>
</comment>
<evidence type="ECO:0000313" key="2">
    <source>
        <dbReference type="Proteomes" id="UP000828390"/>
    </source>
</evidence>
<name>A0A9D4R3Q8_DREPO</name>
<keyword evidence="2" id="KW-1185">Reference proteome</keyword>
<organism evidence="1 2">
    <name type="scientific">Dreissena polymorpha</name>
    <name type="common">Zebra mussel</name>
    <name type="synonym">Mytilus polymorpha</name>
    <dbReference type="NCBI Taxonomy" id="45954"/>
    <lineage>
        <taxon>Eukaryota</taxon>
        <taxon>Metazoa</taxon>
        <taxon>Spiralia</taxon>
        <taxon>Lophotrochozoa</taxon>
        <taxon>Mollusca</taxon>
        <taxon>Bivalvia</taxon>
        <taxon>Autobranchia</taxon>
        <taxon>Heteroconchia</taxon>
        <taxon>Euheterodonta</taxon>
        <taxon>Imparidentia</taxon>
        <taxon>Neoheterodontei</taxon>
        <taxon>Myida</taxon>
        <taxon>Dreissenoidea</taxon>
        <taxon>Dreissenidae</taxon>
        <taxon>Dreissena</taxon>
    </lineage>
</organism>
<accession>A0A9D4R3Q8</accession>
<dbReference type="Proteomes" id="UP000828390">
    <property type="component" value="Unassembled WGS sequence"/>
</dbReference>
<reference evidence="1" key="1">
    <citation type="journal article" date="2019" name="bioRxiv">
        <title>The Genome of the Zebra Mussel, Dreissena polymorpha: A Resource for Invasive Species Research.</title>
        <authorList>
            <person name="McCartney M.A."/>
            <person name="Auch B."/>
            <person name="Kono T."/>
            <person name="Mallez S."/>
            <person name="Zhang Y."/>
            <person name="Obille A."/>
            <person name="Becker A."/>
            <person name="Abrahante J.E."/>
            <person name="Garbe J."/>
            <person name="Badalamenti J.P."/>
            <person name="Herman A."/>
            <person name="Mangelson H."/>
            <person name="Liachko I."/>
            <person name="Sullivan S."/>
            <person name="Sone E.D."/>
            <person name="Koren S."/>
            <person name="Silverstein K.A.T."/>
            <person name="Beckman K.B."/>
            <person name="Gohl D.M."/>
        </authorList>
    </citation>
    <scope>NUCLEOTIDE SEQUENCE</scope>
    <source>
        <strain evidence="1">Duluth1</strain>
        <tissue evidence="1">Whole animal</tissue>
    </source>
</reference>
<reference evidence="1" key="2">
    <citation type="submission" date="2020-11" db="EMBL/GenBank/DDBJ databases">
        <authorList>
            <person name="McCartney M.A."/>
            <person name="Auch B."/>
            <person name="Kono T."/>
            <person name="Mallez S."/>
            <person name="Becker A."/>
            <person name="Gohl D.M."/>
            <person name="Silverstein K.A.T."/>
            <person name="Koren S."/>
            <person name="Bechman K.B."/>
            <person name="Herman A."/>
            <person name="Abrahante J.E."/>
            <person name="Garbe J."/>
        </authorList>
    </citation>
    <scope>NUCLEOTIDE SEQUENCE</scope>
    <source>
        <strain evidence="1">Duluth1</strain>
        <tissue evidence="1">Whole animal</tissue>
    </source>
</reference>
<protein>
    <submittedName>
        <fullName evidence="1">Uncharacterized protein</fullName>
    </submittedName>
</protein>
<proteinExistence type="predicted"/>